<dbReference type="PANTHER" id="PTHR38480:SF1">
    <property type="entry name" value="SLR0254 PROTEIN"/>
    <property type="match status" value="1"/>
</dbReference>
<evidence type="ECO:0000256" key="3">
    <source>
        <dbReference type="ARBA" id="ARBA00022989"/>
    </source>
</evidence>
<organism evidence="7 8">
    <name type="scientific">Luteimonas composti</name>
    <dbReference type="NCBI Taxonomy" id="398257"/>
    <lineage>
        <taxon>Bacteria</taxon>
        <taxon>Pseudomonadati</taxon>
        <taxon>Pseudomonadota</taxon>
        <taxon>Gammaproteobacteria</taxon>
        <taxon>Lysobacterales</taxon>
        <taxon>Lysobacteraceae</taxon>
        <taxon>Luteimonas</taxon>
    </lineage>
</organism>
<protein>
    <submittedName>
        <fullName evidence="7">RDD family protein</fullName>
    </submittedName>
</protein>
<dbReference type="PANTHER" id="PTHR38480">
    <property type="entry name" value="SLR0254 PROTEIN"/>
    <property type="match status" value="1"/>
</dbReference>
<keyword evidence="4 5" id="KW-0472">Membrane</keyword>
<reference evidence="7" key="1">
    <citation type="journal article" date="2007" name="Int. J. Syst. Evol. Microbiol.">
        <title>Luteimonas composti sp. nov., a moderately thermophilic bacterium isolated from food waste.</title>
        <authorList>
            <person name="Young C.C."/>
            <person name="Kampfer P."/>
            <person name="Chen W.M."/>
            <person name="Yen W.S."/>
            <person name="Arun A.B."/>
            <person name="Lai W.A."/>
            <person name="Shen F.T."/>
            <person name="Rekha P.D."/>
            <person name="Lin K.Y."/>
            <person name="Chou J.H."/>
        </authorList>
    </citation>
    <scope>NUCLEOTIDE SEQUENCE</scope>
    <source>
        <strain evidence="7">CC-YY355</strain>
    </source>
</reference>
<dbReference type="Proteomes" id="UP001160550">
    <property type="component" value="Unassembled WGS sequence"/>
</dbReference>
<comment type="caution">
    <text evidence="7">The sequence shown here is derived from an EMBL/GenBank/DDBJ whole genome shotgun (WGS) entry which is preliminary data.</text>
</comment>
<sequence>MLDTVREIHTPEGVALRLPAAGPVPRALAWLIDLAIRFALVFIASMAFGLLGSAGMGLYLVLLFLVLWGYPVAFEALWHGQTPGKRALGLRVVAADGAPVGWMASFLRNLMRTVDMLPFGYAFGLAASLADPWSRRLGDVVARTMVVHVADRGHGAGMPPAPAQAPPVPLQPDEQAALIAFAERAWTLTPQRQEELAGIAAPLTGRQGPVGVDRLLAIAQWLLGRRA</sequence>
<reference evidence="7" key="2">
    <citation type="submission" date="2023-04" db="EMBL/GenBank/DDBJ databases">
        <authorList>
            <person name="Sun J.-Q."/>
        </authorList>
    </citation>
    <scope>NUCLEOTIDE SEQUENCE</scope>
    <source>
        <strain evidence="7">CC-YY355</strain>
    </source>
</reference>
<evidence type="ECO:0000313" key="7">
    <source>
        <dbReference type="EMBL" id="MDH7453735.1"/>
    </source>
</evidence>
<evidence type="ECO:0000256" key="4">
    <source>
        <dbReference type="ARBA" id="ARBA00023136"/>
    </source>
</evidence>
<comment type="subcellular location">
    <subcellularLocation>
        <location evidence="1">Membrane</location>
        <topology evidence="1">Multi-pass membrane protein</topology>
    </subcellularLocation>
</comment>
<keyword evidence="8" id="KW-1185">Reference proteome</keyword>
<dbReference type="EMBL" id="JARYGX010000023">
    <property type="protein sequence ID" value="MDH7453735.1"/>
    <property type="molecule type" value="Genomic_DNA"/>
</dbReference>
<evidence type="ECO:0000256" key="1">
    <source>
        <dbReference type="ARBA" id="ARBA00004141"/>
    </source>
</evidence>
<gene>
    <name evidence="7" type="ORF">QF205_11750</name>
</gene>
<dbReference type="Pfam" id="PF06271">
    <property type="entry name" value="RDD"/>
    <property type="match status" value="1"/>
</dbReference>
<evidence type="ECO:0000313" key="8">
    <source>
        <dbReference type="Proteomes" id="UP001160550"/>
    </source>
</evidence>
<evidence type="ECO:0000256" key="2">
    <source>
        <dbReference type="ARBA" id="ARBA00022692"/>
    </source>
</evidence>
<name>A0ABT6MT06_9GAMM</name>
<keyword evidence="3 5" id="KW-1133">Transmembrane helix</keyword>
<proteinExistence type="predicted"/>
<feature type="domain" description="RDD" evidence="6">
    <location>
        <begin position="21"/>
        <end position="142"/>
    </location>
</feature>
<keyword evidence="2 5" id="KW-0812">Transmembrane</keyword>
<evidence type="ECO:0000259" key="6">
    <source>
        <dbReference type="Pfam" id="PF06271"/>
    </source>
</evidence>
<feature type="transmembrane region" description="Helical" evidence="5">
    <location>
        <begin position="27"/>
        <end position="51"/>
    </location>
</feature>
<dbReference type="RefSeq" id="WP_280943376.1">
    <property type="nucleotide sequence ID" value="NZ_JARYGX010000023.1"/>
</dbReference>
<feature type="transmembrane region" description="Helical" evidence="5">
    <location>
        <begin position="57"/>
        <end position="78"/>
    </location>
</feature>
<dbReference type="InterPro" id="IPR010432">
    <property type="entry name" value="RDD"/>
</dbReference>
<accession>A0ABT6MT06</accession>
<evidence type="ECO:0000256" key="5">
    <source>
        <dbReference type="SAM" id="Phobius"/>
    </source>
</evidence>